<feature type="region of interest" description="Disordered" evidence="1">
    <location>
        <begin position="39"/>
        <end position="74"/>
    </location>
</feature>
<name>A0A6G8QCY0_9ACTN</name>
<dbReference type="KEGG" id="rub:GBA63_18145"/>
<keyword evidence="4" id="KW-1185">Reference proteome</keyword>
<dbReference type="Proteomes" id="UP000501452">
    <property type="component" value="Chromosome"/>
</dbReference>
<protein>
    <submittedName>
        <fullName evidence="3">PAS domain-containing protein</fullName>
    </submittedName>
</protein>
<organism evidence="3 4">
    <name type="scientific">Rubrobacter tropicus</name>
    <dbReference type="NCBI Taxonomy" id="2653851"/>
    <lineage>
        <taxon>Bacteria</taxon>
        <taxon>Bacillati</taxon>
        <taxon>Actinomycetota</taxon>
        <taxon>Rubrobacteria</taxon>
        <taxon>Rubrobacterales</taxon>
        <taxon>Rubrobacteraceae</taxon>
        <taxon>Rubrobacter</taxon>
    </lineage>
</organism>
<dbReference type="InterPro" id="IPR035965">
    <property type="entry name" value="PAS-like_dom_sf"/>
</dbReference>
<dbReference type="EMBL" id="CP045119">
    <property type="protein sequence ID" value="QIN84346.1"/>
    <property type="molecule type" value="Genomic_DNA"/>
</dbReference>
<evidence type="ECO:0000313" key="3">
    <source>
        <dbReference type="EMBL" id="QIN84346.1"/>
    </source>
</evidence>
<evidence type="ECO:0000259" key="2">
    <source>
        <dbReference type="PROSITE" id="PS50112"/>
    </source>
</evidence>
<dbReference type="InterPro" id="IPR000014">
    <property type="entry name" value="PAS"/>
</dbReference>
<dbReference type="CDD" id="cd00130">
    <property type="entry name" value="PAS"/>
    <property type="match status" value="1"/>
</dbReference>
<dbReference type="PROSITE" id="PS50112">
    <property type="entry name" value="PAS"/>
    <property type="match status" value="1"/>
</dbReference>
<dbReference type="Gene3D" id="3.30.450.20">
    <property type="entry name" value="PAS domain"/>
    <property type="match status" value="1"/>
</dbReference>
<dbReference type="RefSeq" id="WP_166178433.1">
    <property type="nucleotide sequence ID" value="NZ_CP045119.1"/>
</dbReference>
<evidence type="ECO:0000313" key="4">
    <source>
        <dbReference type="Proteomes" id="UP000501452"/>
    </source>
</evidence>
<feature type="domain" description="PAS" evidence="2">
    <location>
        <begin position="1"/>
        <end position="37"/>
    </location>
</feature>
<gene>
    <name evidence="3" type="ORF">GBA63_18145</name>
</gene>
<sequence>MGDGVIVADPQDRVVDVNPAAENILGRPASEAVGMTLARLAPPGRPPSRNTGGRGAWSGKRSGATKNRRPATTS</sequence>
<dbReference type="AlphaFoldDB" id="A0A6G8QCY0"/>
<evidence type="ECO:0000256" key="1">
    <source>
        <dbReference type="SAM" id="MobiDB-lite"/>
    </source>
</evidence>
<dbReference type="SUPFAM" id="SSF55785">
    <property type="entry name" value="PYP-like sensor domain (PAS domain)"/>
    <property type="match status" value="1"/>
</dbReference>
<dbReference type="NCBIfam" id="TIGR00229">
    <property type="entry name" value="sensory_box"/>
    <property type="match status" value="1"/>
</dbReference>
<accession>A0A6G8QCY0</accession>
<reference evidence="3 4" key="1">
    <citation type="submission" date="2019-10" db="EMBL/GenBank/DDBJ databases">
        <title>Rubrobacter sp nov SCSIO 52090 isolated from a deep-sea sediment in the South China Sea.</title>
        <authorList>
            <person name="Chen R.W."/>
        </authorList>
    </citation>
    <scope>NUCLEOTIDE SEQUENCE [LARGE SCALE GENOMIC DNA]</scope>
    <source>
        <strain evidence="3 4">SCSIO 52909</strain>
    </source>
</reference>
<dbReference type="Pfam" id="PF08448">
    <property type="entry name" value="PAS_4"/>
    <property type="match status" value="1"/>
</dbReference>
<dbReference type="InterPro" id="IPR013656">
    <property type="entry name" value="PAS_4"/>
</dbReference>
<proteinExistence type="predicted"/>